<dbReference type="EMBL" id="ML210222">
    <property type="protein sequence ID" value="TFK23255.1"/>
    <property type="molecule type" value="Genomic_DNA"/>
</dbReference>
<dbReference type="OrthoDB" id="2685617at2759"/>
<dbReference type="AlphaFoldDB" id="A0A5C3KSR2"/>
<proteinExistence type="predicted"/>
<organism evidence="2 3">
    <name type="scientific">Coprinopsis marcescibilis</name>
    <name type="common">Agaric fungus</name>
    <name type="synonym">Psathyrella marcescibilis</name>
    <dbReference type="NCBI Taxonomy" id="230819"/>
    <lineage>
        <taxon>Eukaryota</taxon>
        <taxon>Fungi</taxon>
        <taxon>Dikarya</taxon>
        <taxon>Basidiomycota</taxon>
        <taxon>Agaricomycotina</taxon>
        <taxon>Agaricomycetes</taxon>
        <taxon>Agaricomycetidae</taxon>
        <taxon>Agaricales</taxon>
        <taxon>Agaricineae</taxon>
        <taxon>Psathyrellaceae</taxon>
        <taxon>Coprinopsis</taxon>
    </lineage>
</organism>
<name>A0A5C3KSR2_COPMA</name>
<feature type="compositionally biased region" description="Basic and acidic residues" evidence="1">
    <location>
        <begin position="100"/>
        <end position="109"/>
    </location>
</feature>
<reference evidence="2 3" key="1">
    <citation type="journal article" date="2019" name="Nat. Ecol. Evol.">
        <title>Megaphylogeny resolves global patterns of mushroom evolution.</title>
        <authorList>
            <person name="Varga T."/>
            <person name="Krizsan K."/>
            <person name="Foldi C."/>
            <person name="Dima B."/>
            <person name="Sanchez-Garcia M."/>
            <person name="Sanchez-Ramirez S."/>
            <person name="Szollosi G.J."/>
            <person name="Szarkandi J.G."/>
            <person name="Papp V."/>
            <person name="Albert L."/>
            <person name="Andreopoulos W."/>
            <person name="Angelini C."/>
            <person name="Antonin V."/>
            <person name="Barry K.W."/>
            <person name="Bougher N.L."/>
            <person name="Buchanan P."/>
            <person name="Buyck B."/>
            <person name="Bense V."/>
            <person name="Catcheside P."/>
            <person name="Chovatia M."/>
            <person name="Cooper J."/>
            <person name="Damon W."/>
            <person name="Desjardin D."/>
            <person name="Finy P."/>
            <person name="Geml J."/>
            <person name="Haridas S."/>
            <person name="Hughes K."/>
            <person name="Justo A."/>
            <person name="Karasinski D."/>
            <person name="Kautmanova I."/>
            <person name="Kiss B."/>
            <person name="Kocsube S."/>
            <person name="Kotiranta H."/>
            <person name="LaButti K.M."/>
            <person name="Lechner B.E."/>
            <person name="Liimatainen K."/>
            <person name="Lipzen A."/>
            <person name="Lukacs Z."/>
            <person name="Mihaltcheva S."/>
            <person name="Morgado L.N."/>
            <person name="Niskanen T."/>
            <person name="Noordeloos M.E."/>
            <person name="Ohm R.A."/>
            <person name="Ortiz-Santana B."/>
            <person name="Ovrebo C."/>
            <person name="Racz N."/>
            <person name="Riley R."/>
            <person name="Savchenko A."/>
            <person name="Shiryaev A."/>
            <person name="Soop K."/>
            <person name="Spirin V."/>
            <person name="Szebenyi C."/>
            <person name="Tomsovsky M."/>
            <person name="Tulloss R.E."/>
            <person name="Uehling J."/>
            <person name="Grigoriev I.V."/>
            <person name="Vagvolgyi C."/>
            <person name="Papp T."/>
            <person name="Martin F.M."/>
            <person name="Miettinen O."/>
            <person name="Hibbett D.S."/>
            <person name="Nagy L.G."/>
        </authorList>
    </citation>
    <scope>NUCLEOTIDE SEQUENCE [LARGE SCALE GENOMIC DNA]</scope>
    <source>
        <strain evidence="2 3">CBS 121175</strain>
    </source>
</reference>
<protein>
    <submittedName>
        <fullName evidence="2">Uncharacterized protein</fullName>
    </submittedName>
</protein>
<feature type="compositionally biased region" description="Basic and acidic residues" evidence="1">
    <location>
        <begin position="170"/>
        <end position="187"/>
    </location>
</feature>
<evidence type="ECO:0000313" key="2">
    <source>
        <dbReference type="EMBL" id="TFK23255.1"/>
    </source>
</evidence>
<accession>A0A5C3KSR2</accession>
<gene>
    <name evidence="2" type="ORF">FA15DRAFT_670645</name>
</gene>
<evidence type="ECO:0000313" key="3">
    <source>
        <dbReference type="Proteomes" id="UP000307440"/>
    </source>
</evidence>
<dbReference type="Proteomes" id="UP000307440">
    <property type="component" value="Unassembled WGS sequence"/>
</dbReference>
<feature type="region of interest" description="Disordered" evidence="1">
    <location>
        <begin position="91"/>
        <end position="196"/>
    </location>
</feature>
<sequence length="196" mass="21266">MDPSARFTQAIPYLLLPISPALSAIHCSKSRRQLSSSCPQDPAICSVCGYYLHIGTSQSRVMSRRNYSKRKRVLQTTCIACESIQITPLDKTTPCHPSKRIPEPEDGERTQPTPQPKDNHSESLPAPQSAGENVPAVGPAATASRVGPSDKASKAKARPKKSGLQAMLSRSREQEEKRIKSSQRDEGGLSAFLGTL</sequence>
<evidence type="ECO:0000256" key="1">
    <source>
        <dbReference type="SAM" id="MobiDB-lite"/>
    </source>
</evidence>
<keyword evidence="3" id="KW-1185">Reference proteome</keyword>